<evidence type="ECO:0000259" key="5">
    <source>
        <dbReference type="PROSITE" id="PS50977"/>
    </source>
</evidence>
<dbReference type="PANTHER" id="PTHR30055:SF234">
    <property type="entry name" value="HTH-TYPE TRANSCRIPTIONAL REGULATOR BETI"/>
    <property type="match status" value="1"/>
</dbReference>
<feature type="DNA-binding region" description="H-T-H motif" evidence="4">
    <location>
        <begin position="24"/>
        <end position="43"/>
    </location>
</feature>
<dbReference type="Proteomes" id="UP000632454">
    <property type="component" value="Unassembled WGS sequence"/>
</dbReference>
<evidence type="ECO:0000256" key="3">
    <source>
        <dbReference type="ARBA" id="ARBA00023163"/>
    </source>
</evidence>
<sequence>MRSRQKVLDATVEIIESEGFDAVSIAAVANRASVSRQTIYSIFGTREDLVSQAVVGLALTALGDITLRLEATTTPFDYIVELLVAGRGAVRAHPVLATLLDPGRANPFFDDGMMDRAKPVARQILEPMAARHPDIAPELDGLVDIVLRLGVSVILFDDETVHSDDSLRRFLTRWLLPAMTATGD</sequence>
<dbReference type="SUPFAM" id="SSF46689">
    <property type="entry name" value="Homeodomain-like"/>
    <property type="match status" value="1"/>
</dbReference>
<evidence type="ECO:0000313" key="6">
    <source>
        <dbReference type="EMBL" id="GGF20144.1"/>
    </source>
</evidence>
<feature type="domain" description="HTH tetR-type" evidence="5">
    <location>
        <begin position="1"/>
        <end position="61"/>
    </location>
</feature>
<dbReference type="RefSeq" id="WP_188488374.1">
    <property type="nucleotide sequence ID" value="NZ_BMCS01000001.1"/>
</dbReference>
<evidence type="ECO:0000256" key="2">
    <source>
        <dbReference type="ARBA" id="ARBA00023125"/>
    </source>
</evidence>
<keyword evidence="3" id="KW-0804">Transcription</keyword>
<dbReference type="PROSITE" id="PS50977">
    <property type="entry name" value="HTH_TETR_2"/>
    <property type="match status" value="1"/>
</dbReference>
<keyword evidence="2 4" id="KW-0238">DNA-binding</keyword>
<dbReference type="InterPro" id="IPR009057">
    <property type="entry name" value="Homeodomain-like_sf"/>
</dbReference>
<gene>
    <name evidence="6" type="ORF">GCM10007298_15180</name>
</gene>
<accession>A0ABQ1UJR2</accession>
<name>A0ABQ1UJR2_9NOCA</name>
<dbReference type="InterPro" id="IPR001647">
    <property type="entry name" value="HTH_TetR"/>
</dbReference>
<keyword evidence="1" id="KW-0805">Transcription regulation</keyword>
<evidence type="ECO:0000256" key="4">
    <source>
        <dbReference type="PROSITE-ProRule" id="PRU00335"/>
    </source>
</evidence>
<evidence type="ECO:0000256" key="1">
    <source>
        <dbReference type="ARBA" id="ARBA00023015"/>
    </source>
</evidence>
<reference evidence="7" key="1">
    <citation type="journal article" date="2019" name="Int. J. Syst. Evol. Microbiol.">
        <title>The Global Catalogue of Microorganisms (GCM) 10K type strain sequencing project: providing services to taxonomists for standard genome sequencing and annotation.</title>
        <authorList>
            <consortium name="The Broad Institute Genomics Platform"/>
            <consortium name="The Broad Institute Genome Sequencing Center for Infectious Disease"/>
            <person name="Wu L."/>
            <person name="Ma J."/>
        </authorList>
    </citation>
    <scope>NUCLEOTIDE SEQUENCE [LARGE SCALE GENOMIC DNA]</scope>
    <source>
        <strain evidence="7">CCM 7855</strain>
    </source>
</reference>
<dbReference type="PRINTS" id="PR00455">
    <property type="entry name" value="HTHTETR"/>
</dbReference>
<organism evidence="6 7">
    <name type="scientific">Williamsia phyllosphaerae</name>
    <dbReference type="NCBI Taxonomy" id="885042"/>
    <lineage>
        <taxon>Bacteria</taxon>
        <taxon>Bacillati</taxon>
        <taxon>Actinomycetota</taxon>
        <taxon>Actinomycetes</taxon>
        <taxon>Mycobacteriales</taxon>
        <taxon>Nocardiaceae</taxon>
        <taxon>Williamsia</taxon>
    </lineage>
</organism>
<dbReference type="EMBL" id="BMCS01000001">
    <property type="protein sequence ID" value="GGF20144.1"/>
    <property type="molecule type" value="Genomic_DNA"/>
</dbReference>
<protein>
    <submittedName>
        <fullName evidence="6">Transcriptional regulator, TetR family protein</fullName>
    </submittedName>
</protein>
<keyword evidence="7" id="KW-1185">Reference proteome</keyword>
<comment type="caution">
    <text evidence="6">The sequence shown here is derived from an EMBL/GenBank/DDBJ whole genome shotgun (WGS) entry which is preliminary data.</text>
</comment>
<dbReference type="Pfam" id="PF00440">
    <property type="entry name" value="TetR_N"/>
    <property type="match status" value="1"/>
</dbReference>
<proteinExistence type="predicted"/>
<dbReference type="Gene3D" id="1.10.357.10">
    <property type="entry name" value="Tetracycline Repressor, domain 2"/>
    <property type="match status" value="1"/>
</dbReference>
<dbReference type="PANTHER" id="PTHR30055">
    <property type="entry name" value="HTH-TYPE TRANSCRIPTIONAL REGULATOR RUTR"/>
    <property type="match status" value="1"/>
</dbReference>
<dbReference type="InterPro" id="IPR050109">
    <property type="entry name" value="HTH-type_TetR-like_transc_reg"/>
</dbReference>
<evidence type="ECO:0000313" key="7">
    <source>
        <dbReference type="Proteomes" id="UP000632454"/>
    </source>
</evidence>